<dbReference type="STRING" id="745820.SAMN04488053_10780"/>
<dbReference type="GO" id="GO:0004659">
    <property type="term" value="F:prenyltransferase activity"/>
    <property type="evidence" value="ECO:0007669"/>
    <property type="project" value="InterPro"/>
</dbReference>
<feature type="transmembrane region" description="Helical" evidence="1">
    <location>
        <begin position="159"/>
        <end position="180"/>
    </location>
</feature>
<dbReference type="RefSeq" id="WP_090843131.1">
    <property type="nucleotide sequence ID" value="NZ_FNIL01000007.1"/>
</dbReference>
<feature type="transmembrane region" description="Helical" evidence="1">
    <location>
        <begin position="129"/>
        <end position="147"/>
    </location>
</feature>
<protein>
    <submittedName>
        <fullName evidence="2">1,4-dihydroxy-2-naphthoate octaprenyltransferase</fullName>
    </submittedName>
</protein>
<feature type="transmembrane region" description="Helical" evidence="1">
    <location>
        <begin position="103"/>
        <end position="123"/>
    </location>
</feature>
<dbReference type="CDD" id="cd13962">
    <property type="entry name" value="PT_UbiA_UBIAD1"/>
    <property type="match status" value="1"/>
</dbReference>
<gene>
    <name evidence="2" type="ORF">SAMN04488053_10780</name>
</gene>
<feature type="transmembrane region" description="Helical" evidence="1">
    <location>
        <begin position="260"/>
        <end position="278"/>
    </location>
</feature>
<keyword evidence="1" id="KW-1133">Transmembrane helix</keyword>
<reference evidence="3" key="1">
    <citation type="submission" date="2016-10" db="EMBL/GenBank/DDBJ databases">
        <authorList>
            <person name="Varghese N."/>
            <person name="Submissions S."/>
        </authorList>
    </citation>
    <scope>NUCLEOTIDE SEQUENCE [LARGE SCALE GENOMIC DNA]</scope>
    <source>
        <strain evidence="3">CGMCC 1.10369</strain>
    </source>
</reference>
<dbReference type="EMBL" id="FNIL01000007">
    <property type="protein sequence ID" value="SDO11590.1"/>
    <property type="molecule type" value="Genomic_DNA"/>
</dbReference>
<proteinExistence type="predicted"/>
<keyword evidence="1" id="KW-0812">Transmembrane</keyword>
<keyword evidence="1" id="KW-0472">Membrane</keyword>
<feature type="transmembrane region" description="Helical" evidence="1">
    <location>
        <begin position="290"/>
        <end position="308"/>
    </location>
</feature>
<feature type="transmembrane region" description="Helical" evidence="1">
    <location>
        <begin position="46"/>
        <end position="66"/>
    </location>
</feature>
<feature type="transmembrane region" description="Helical" evidence="1">
    <location>
        <begin position="20"/>
        <end position="40"/>
    </location>
</feature>
<feature type="transmembrane region" description="Helical" evidence="1">
    <location>
        <begin position="235"/>
        <end position="254"/>
    </location>
</feature>
<keyword evidence="2" id="KW-0808">Transferase</keyword>
<evidence type="ECO:0000313" key="2">
    <source>
        <dbReference type="EMBL" id="SDO11590.1"/>
    </source>
</evidence>
<evidence type="ECO:0000256" key="1">
    <source>
        <dbReference type="SAM" id="Phobius"/>
    </source>
</evidence>
<dbReference type="OrthoDB" id="2380496at2"/>
<sequence length="309" mass="34579">MLNVVNKEIFQNGIQLLRAAAVLSSSAAAVLSSLLPILLYTSVSPLYVSLLFLFLIFASFLVHGVLTHAFNDFTDYHSGTDQFSPAILSGGSRLIQEKRVQVNTLYSIGKWLTIFLLSTAFLLTIFSHYFISFLILAGVWGAVSYSLPPFRLSYKPFAGEWLSLFPSLFFLGAAGPWIALGYLPEWALQNAVINALFCMSWVMVHHIPDLEADRQASPVKRTSVVWFVNHFDIRFARFPAVIYLLLTGLCAFWLGIERVWAAGGLVFFISISLIYSLFVDPKDPEKVTRLEKLLLLLAVLTAIWLGIFV</sequence>
<accession>A0A1H0GXI9</accession>
<name>A0A1H0GXI9_9BACI</name>
<dbReference type="InterPro" id="IPR026046">
    <property type="entry name" value="UBIAD1"/>
</dbReference>
<evidence type="ECO:0000313" key="3">
    <source>
        <dbReference type="Proteomes" id="UP000198778"/>
    </source>
</evidence>
<dbReference type="AlphaFoldDB" id="A0A1H0GXI9"/>
<keyword evidence="3" id="KW-1185">Reference proteome</keyword>
<dbReference type="Proteomes" id="UP000198778">
    <property type="component" value="Unassembled WGS sequence"/>
</dbReference>
<organism evidence="2 3">
    <name type="scientific">Alkalicoccus daliensis</name>
    <dbReference type="NCBI Taxonomy" id="745820"/>
    <lineage>
        <taxon>Bacteria</taxon>
        <taxon>Bacillati</taxon>
        <taxon>Bacillota</taxon>
        <taxon>Bacilli</taxon>
        <taxon>Bacillales</taxon>
        <taxon>Bacillaceae</taxon>
        <taxon>Alkalicoccus</taxon>
    </lineage>
</organism>